<comment type="caution">
    <text evidence="1">The sequence shown here is derived from an EMBL/GenBank/DDBJ whole genome shotgun (WGS) entry which is preliminary data.</text>
</comment>
<sequence>AILALGDALAIILSQLKGFSRKDFALFHPGGSLEKRLSGEKAN</sequence>
<dbReference type="EMBL" id="BART01021003">
    <property type="protein sequence ID" value="GAG94918.1"/>
    <property type="molecule type" value="Genomic_DNA"/>
</dbReference>
<protein>
    <recommendedName>
        <fullName evidence="2">SIS domain-containing protein</fullName>
    </recommendedName>
</protein>
<organism evidence="1">
    <name type="scientific">marine sediment metagenome</name>
    <dbReference type="NCBI Taxonomy" id="412755"/>
    <lineage>
        <taxon>unclassified sequences</taxon>
        <taxon>metagenomes</taxon>
        <taxon>ecological metagenomes</taxon>
    </lineage>
</organism>
<dbReference type="InterPro" id="IPR046348">
    <property type="entry name" value="SIS_dom_sf"/>
</dbReference>
<accession>X1CF88</accession>
<dbReference type="SUPFAM" id="SSF53697">
    <property type="entry name" value="SIS domain"/>
    <property type="match status" value="1"/>
</dbReference>
<gene>
    <name evidence="1" type="ORF">S01H4_38872</name>
</gene>
<dbReference type="AlphaFoldDB" id="X1CF88"/>
<evidence type="ECO:0008006" key="2">
    <source>
        <dbReference type="Google" id="ProtNLM"/>
    </source>
</evidence>
<reference evidence="1" key="1">
    <citation type="journal article" date="2014" name="Front. Microbiol.">
        <title>High frequency of phylogenetically diverse reductive dehalogenase-homologous genes in deep subseafloor sedimentary metagenomes.</title>
        <authorList>
            <person name="Kawai M."/>
            <person name="Futagami T."/>
            <person name="Toyoda A."/>
            <person name="Takaki Y."/>
            <person name="Nishi S."/>
            <person name="Hori S."/>
            <person name="Arai W."/>
            <person name="Tsubouchi T."/>
            <person name="Morono Y."/>
            <person name="Uchiyama I."/>
            <person name="Ito T."/>
            <person name="Fujiyama A."/>
            <person name="Inagaki F."/>
            <person name="Takami H."/>
        </authorList>
    </citation>
    <scope>NUCLEOTIDE SEQUENCE</scope>
    <source>
        <strain evidence="1">Expedition CK06-06</strain>
    </source>
</reference>
<proteinExistence type="predicted"/>
<evidence type="ECO:0000313" key="1">
    <source>
        <dbReference type="EMBL" id="GAG94918.1"/>
    </source>
</evidence>
<name>X1CF88_9ZZZZ</name>
<feature type="non-terminal residue" evidence="1">
    <location>
        <position position="1"/>
    </location>
</feature>
<dbReference type="Gene3D" id="3.40.50.10490">
    <property type="entry name" value="Glucose-6-phosphate isomerase like protein, domain 1"/>
    <property type="match status" value="1"/>
</dbReference>
<dbReference type="GO" id="GO:1901135">
    <property type="term" value="P:carbohydrate derivative metabolic process"/>
    <property type="evidence" value="ECO:0007669"/>
    <property type="project" value="InterPro"/>
</dbReference>
<dbReference type="GO" id="GO:0097367">
    <property type="term" value="F:carbohydrate derivative binding"/>
    <property type="evidence" value="ECO:0007669"/>
    <property type="project" value="InterPro"/>
</dbReference>